<dbReference type="PANTHER" id="PTHR13847">
    <property type="entry name" value="SARCOSINE DEHYDROGENASE-RELATED"/>
    <property type="match status" value="1"/>
</dbReference>
<dbReference type="SUPFAM" id="SSF51905">
    <property type="entry name" value="FAD/NAD(P)-binding domain"/>
    <property type="match status" value="1"/>
</dbReference>
<keyword evidence="1" id="KW-0560">Oxidoreductase</keyword>
<dbReference type="GO" id="GO:0016491">
    <property type="term" value="F:oxidoreductase activity"/>
    <property type="evidence" value="ECO:0007669"/>
    <property type="project" value="UniProtKB-KW"/>
</dbReference>
<accession>A0A418V8V1</accession>
<feature type="domain" description="FAD dependent oxidoreductase" evidence="2">
    <location>
        <begin position="5"/>
        <end position="341"/>
    </location>
</feature>
<dbReference type="AlphaFoldDB" id="A0A418V8V1"/>
<organism evidence="3 4">
    <name type="scientific">Deinococcus cavernae</name>
    <dbReference type="NCBI Taxonomy" id="2320857"/>
    <lineage>
        <taxon>Bacteria</taxon>
        <taxon>Thermotogati</taxon>
        <taxon>Deinococcota</taxon>
        <taxon>Deinococci</taxon>
        <taxon>Deinococcales</taxon>
        <taxon>Deinococcaceae</taxon>
        <taxon>Deinococcus</taxon>
    </lineage>
</organism>
<dbReference type="InterPro" id="IPR006076">
    <property type="entry name" value="FAD-dep_OxRdtase"/>
</dbReference>
<reference evidence="3 4" key="1">
    <citation type="submission" date="2018-09" db="EMBL/GenBank/DDBJ databases">
        <authorList>
            <person name="Zhu H."/>
        </authorList>
    </citation>
    <scope>NUCLEOTIDE SEQUENCE [LARGE SCALE GENOMIC DNA]</scope>
    <source>
        <strain evidence="3 4">K2S05-167</strain>
    </source>
</reference>
<dbReference type="PANTHER" id="PTHR13847:SF287">
    <property type="entry name" value="FAD-DEPENDENT OXIDOREDUCTASE DOMAIN-CONTAINING PROTEIN 1"/>
    <property type="match status" value="1"/>
</dbReference>
<sequence length="372" mass="40863">MTRTDALVIGAGILGAACAYRLAQRGLRVQVLEAQDSPALGSSGRSAAGVRTQFNTPTNILLSLHSIQEYRQMPEAEFRAIGYLLLVPPERWPAHRAGVARQRELGAPTAILSPTEAQQVLEFDPAGIEACTFGAQDGVVDPHGVTFGFLRRAREEGAALHTGTPVTALKRINGLWQVQTPAGVFEAPLLINTCGAWAGELARLAGFELPVWPGRRMVYTTGPLKTPRRVPMTFDLSSGVWLRSEGERLLIGRANEADTGWREGLDWDWLEHTLLPALERFPWLQEAGLDRGASWWGYYELTPDEMPILGRMPHLDGWLNACGFSGHGVMQAAAVGRVIAQEALGETPFIDIDPLRFERFTRPELAQKDIQV</sequence>
<dbReference type="RefSeq" id="WP_119764687.1">
    <property type="nucleotide sequence ID" value="NZ_QYUJ01000014.1"/>
</dbReference>
<dbReference type="Pfam" id="PF01266">
    <property type="entry name" value="DAO"/>
    <property type="match status" value="1"/>
</dbReference>
<dbReference type="SUPFAM" id="SSF54373">
    <property type="entry name" value="FAD-linked reductases, C-terminal domain"/>
    <property type="match status" value="1"/>
</dbReference>
<name>A0A418V8V1_9DEIO</name>
<dbReference type="OrthoDB" id="9794226at2"/>
<dbReference type="InterPro" id="IPR036188">
    <property type="entry name" value="FAD/NAD-bd_sf"/>
</dbReference>
<dbReference type="Gene3D" id="3.30.9.10">
    <property type="entry name" value="D-Amino Acid Oxidase, subunit A, domain 2"/>
    <property type="match status" value="1"/>
</dbReference>
<gene>
    <name evidence="3" type="ORF">D3875_14000</name>
</gene>
<evidence type="ECO:0000259" key="2">
    <source>
        <dbReference type="Pfam" id="PF01266"/>
    </source>
</evidence>
<comment type="caution">
    <text evidence="3">The sequence shown here is derived from an EMBL/GenBank/DDBJ whole genome shotgun (WGS) entry which is preliminary data.</text>
</comment>
<evidence type="ECO:0000313" key="4">
    <source>
        <dbReference type="Proteomes" id="UP000286287"/>
    </source>
</evidence>
<evidence type="ECO:0000313" key="3">
    <source>
        <dbReference type="EMBL" id="RJF72497.1"/>
    </source>
</evidence>
<dbReference type="GO" id="GO:0005737">
    <property type="term" value="C:cytoplasm"/>
    <property type="evidence" value="ECO:0007669"/>
    <property type="project" value="TreeGrafter"/>
</dbReference>
<evidence type="ECO:0000256" key="1">
    <source>
        <dbReference type="ARBA" id="ARBA00023002"/>
    </source>
</evidence>
<dbReference type="Gene3D" id="3.50.50.60">
    <property type="entry name" value="FAD/NAD(P)-binding domain"/>
    <property type="match status" value="1"/>
</dbReference>
<dbReference type="Proteomes" id="UP000286287">
    <property type="component" value="Unassembled WGS sequence"/>
</dbReference>
<dbReference type="EMBL" id="QYUJ01000014">
    <property type="protein sequence ID" value="RJF72497.1"/>
    <property type="molecule type" value="Genomic_DNA"/>
</dbReference>
<protein>
    <submittedName>
        <fullName evidence="3">FAD-binding oxidoreductase</fullName>
    </submittedName>
</protein>
<proteinExistence type="predicted"/>
<dbReference type="PROSITE" id="PS51257">
    <property type="entry name" value="PROKAR_LIPOPROTEIN"/>
    <property type="match status" value="1"/>
</dbReference>
<keyword evidence="4" id="KW-1185">Reference proteome</keyword>